<feature type="transmembrane region" description="Helical" evidence="1">
    <location>
        <begin position="128"/>
        <end position="147"/>
    </location>
</feature>
<dbReference type="Proteomes" id="UP000249130">
    <property type="component" value="Unassembled WGS sequence"/>
</dbReference>
<protein>
    <recommendedName>
        <fullName evidence="5">Glycosyltransferase RgtA/B/C/D-like domain-containing protein</fullName>
    </recommendedName>
</protein>
<evidence type="ECO:0000313" key="3">
    <source>
        <dbReference type="EMBL" id="RAI43486.1"/>
    </source>
</evidence>
<sequence>MLARSSLLVLSLLTASVCAAAAMTALRLPTEFTPLVLALFVVAGMVGFRRLPLVDAEPLRWFEGALIGWAAAIQLVRLVPYTAQHLTGGLGAAVNYDDNWHFQELASLVNSERFPPLLNYQPDTHLHFYYVAWMPAAAIGELFQLAGASAIKFSYGAGTLLLGIAAAVILVVVLRHLLEPRQRGPALAAVLVAGAVPDGVVVLGRWVGALATPSEDWLAHAEWWQRDLGIPNQISSLTTLLIWVPHHLIAAMALLLAVVVATEPRTLAPRTGPIAMVAAGLLVGFAAFSSVFALIGGLATLSPLLARFVTRPGVVVAVLATAFVSAPLAYIYLNADSAGGFRFFLIFTRWSEQFGGTPAGLAGLALAAAFVMAEVGWLAWLALRPPPSPLASPLGQCAIAASLFLAATVVIGFSGANNFAMRGAILPVIVIAMAWSRARVAAAPDDGPEIVRPLAAAVLVLFAGATHLNEALLHGRNAGQAIAFVQETETCKASIMAANAGPPGPVDPTGWDCRHTYSLYGLERPFVKRTLTDPDYELMGRGP</sequence>
<comment type="caution">
    <text evidence="3">The sequence shown here is derived from an EMBL/GenBank/DDBJ whole genome shotgun (WGS) entry which is preliminary data.</text>
</comment>
<dbReference type="AlphaFoldDB" id="A0A327KZ98"/>
<name>A0A327KZ98_9BRAD</name>
<feature type="transmembrane region" description="Helical" evidence="1">
    <location>
        <begin position="313"/>
        <end position="333"/>
    </location>
</feature>
<feature type="transmembrane region" description="Helical" evidence="1">
    <location>
        <begin position="153"/>
        <end position="174"/>
    </location>
</feature>
<feature type="transmembrane region" description="Helical" evidence="1">
    <location>
        <begin position="419"/>
        <end position="438"/>
    </location>
</feature>
<keyword evidence="2" id="KW-0732">Signal</keyword>
<accession>A0A327KZ98</accession>
<evidence type="ECO:0008006" key="5">
    <source>
        <dbReference type="Google" id="ProtNLM"/>
    </source>
</evidence>
<proteinExistence type="predicted"/>
<dbReference type="EMBL" id="NPEX01000086">
    <property type="protein sequence ID" value="RAI43486.1"/>
    <property type="molecule type" value="Genomic_DNA"/>
</dbReference>
<feature type="transmembrane region" description="Helical" evidence="1">
    <location>
        <begin position="354"/>
        <end position="373"/>
    </location>
</feature>
<evidence type="ECO:0000256" key="1">
    <source>
        <dbReference type="SAM" id="Phobius"/>
    </source>
</evidence>
<evidence type="ECO:0000256" key="2">
    <source>
        <dbReference type="SAM" id="SignalP"/>
    </source>
</evidence>
<organism evidence="3 4">
    <name type="scientific">Rhodoplanes roseus</name>
    <dbReference type="NCBI Taxonomy" id="29409"/>
    <lineage>
        <taxon>Bacteria</taxon>
        <taxon>Pseudomonadati</taxon>
        <taxon>Pseudomonadota</taxon>
        <taxon>Alphaproteobacteria</taxon>
        <taxon>Hyphomicrobiales</taxon>
        <taxon>Nitrobacteraceae</taxon>
        <taxon>Rhodoplanes</taxon>
    </lineage>
</organism>
<feature type="signal peptide" evidence="2">
    <location>
        <begin position="1"/>
        <end position="21"/>
    </location>
</feature>
<feature type="transmembrane region" description="Helical" evidence="1">
    <location>
        <begin position="274"/>
        <end position="301"/>
    </location>
</feature>
<dbReference type="RefSeq" id="WP_111419661.1">
    <property type="nucleotide sequence ID" value="NZ_NPEX01000086.1"/>
</dbReference>
<feature type="transmembrane region" description="Helical" evidence="1">
    <location>
        <begin position="450"/>
        <end position="468"/>
    </location>
</feature>
<evidence type="ECO:0000313" key="4">
    <source>
        <dbReference type="Proteomes" id="UP000249130"/>
    </source>
</evidence>
<feature type="transmembrane region" description="Helical" evidence="1">
    <location>
        <begin position="240"/>
        <end position="262"/>
    </location>
</feature>
<keyword evidence="1" id="KW-0812">Transmembrane</keyword>
<keyword evidence="1" id="KW-0472">Membrane</keyword>
<keyword evidence="4" id="KW-1185">Reference proteome</keyword>
<keyword evidence="1" id="KW-1133">Transmembrane helix</keyword>
<feature type="transmembrane region" description="Helical" evidence="1">
    <location>
        <begin position="32"/>
        <end position="51"/>
    </location>
</feature>
<feature type="transmembrane region" description="Helical" evidence="1">
    <location>
        <begin position="186"/>
        <end position="207"/>
    </location>
</feature>
<feature type="chain" id="PRO_5016335258" description="Glycosyltransferase RgtA/B/C/D-like domain-containing protein" evidence="2">
    <location>
        <begin position="22"/>
        <end position="543"/>
    </location>
</feature>
<reference evidence="3 4" key="1">
    <citation type="submission" date="2017-07" db="EMBL/GenBank/DDBJ databases">
        <title>Draft Genome Sequences of Select Purple Nonsulfur Bacteria.</title>
        <authorList>
            <person name="Lasarre B."/>
            <person name="Mckinlay J.B."/>
        </authorList>
    </citation>
    <scope>NUCLEOTIDE SEQUENCE [LARGE SCALE GENOMIC DNA]</scope>
    <source>
        <strain evidence="3 4">DSM 5909</strain>
    </source>
</reference>
<dbReference type="OrthoDB" id="7559760at2"/>
<gene>
    <name evidence="3" type="ORF">CH341_14085</name>
</gene>
<feature type="transmembrane region" description="Helical" evidence="1">
    <location>
        <begin position="393"/>
        <end position="412"/>
    </location>
</feature>